<dbReference type="SFLD" id="SFLDS00029">
    <property type="entry name" value="Radical_SAM"/>
    <property type="match status" value="1"/>
</dbReference>
<dbReference type="GO" id="GO:0031419">
    <property type="term" value="F:cobalamin binding"/>
    <property type="evidence" value="ECO:0007669"/>
    <property type="project" value="InterPro"/>
</dbReference>
<comment type="caution">
    <text evidence="7">The sequence shown here is derived from an EMBL/GenBank/DDBJ whole genome shotgun (WGS) entry which is preliminary data.</text>
</comment>
<dbReference type="InterPro" id="IPR023404">
    <property type="entry name" value="rSAM_horseshoe"/>
</dbReference>
<dbReference type="GO" id="GO:0046872">
    <property type="term" value="F:metal ion binding"/>
    <property type="evidence" value="ECO:0007669"/>
    <property type="project" value="UniProtKB-KW"/>
</dbReference>
<gene>
    <name evidence="7" type="ORF">LCGC14_2304960</name>
</gene>
<evidence type="ECO:0000256" key="2">
    <source>
        <dbReference type="ARBA" id="ARBA00022691"/>
    </source>
</evidence>
<dbReference type="GO" id="GO:0051536">
    <property type="term" value="F:iron-sulfur cluster binding"/>
    <property type="evidence" value="ECO:0007669"/>
    <property type="project" value="UniProtKB-KW"/>
</dbReference>
<reference evidence="7" key="1">
    <citation type="journal article" date="2015" name="Nature">
        <title>Complex archaea that bridge the gap between prokaryotes and eukaryotes.</title>
        <authorList>
            <person name="Spang A."/>
            <person name="Saw J.H."/>
            <person name="Jorgensen S.L."/>
            <person name="Zaremba-Niedzwiedzka K."/>
            <person name="Martijn J."/>
            <person name="Lind A.E."/>
            <person name="van Eijk R."/>
            <person name="Schleper C."/>
            <person name="Guy L."/>
            <person name="Ettema T.J."/>
        </authorList>
    </citation>
    <scope>NUCLEOTIDE SEQUENCE</scope>
</reference>
<dbReference type="GO" id="GO:0003824">
    <property type="term" value="F:catalytic activity"/>
    <property type="evidence" value="ECO:0007669"/>
    <property type="project" value="InterPro"/>
</dbReference>
<dbReference type="Pfam" id="PF02310">
    <property type="entry name" value="B12-binding"/>
    <property type="match status" value="1"/>
</dbReference>
<dbReference type="AlphaFoldDB" id="A0A0F9FH99"/>
<evidence type="ECO:0000259" key="6">
    <source>
        <dbReference type="PROSITE" id="PS51332"/>
    </source>
</evidence>
<dbReference type="Gene3D" id="3.40.50.280">
    <property type="entry name" value="Cobalamin-binding domain"/>
    <property type="match status" value="1"/>
</dbReference>
<dbReference type="InterPro" id="IPR006158">
    <property type="entry name" value="Cobalamin-bd"/>
</dbReference>
<evidence type="ECO:0000256" key="1">
    <source>
        <dbReference type="ARBA" id="ARBA00001966"/>
    </source>
</evidence>
<dbReference type="InterPro" id="IPR058240">
    <property type="entry name" value="rSAM_sf"/>
</dbReference>
<sequence>MRILFIYSLQDYKTPYKPLKKQEQIPFGISYISSLLKAKGHITDLLVLTRQTKNRFIYKFITNFNPDLIGFTAISTEYYFIAKIAKLIKSVFPLIYLLIGGVHISLNPEKGIKDVFDAICIGEGEYPTLELVKQLEDGKKPTKIRNLWIKNDQQIEKNATRPFIRDLDNLPFHDRQMWQKWIKHPNTRHTILIGRGCPFNCSYCSNHALKKLSPGKYVRFRSVKSITDELRNLIKKFQNI</sequence>
<protein>
    <recommendedName>
        <fullName evidence="6">B12-binding domain-containing protein</fullName>
    </recommendedName>
</protein>
<evidence type="ECO:0000256" key="4">
    <source>
        <dbReference type="ARBA" id="ARBA00023004"/>
    </source>
</evidence>
<dbReference type="SUPFAM" id="SSF52242">
    <property type="entry name" value="Cobalamin (vitamin B12)-binding domain"/>
    <property type="match status" value="1"/>
</dbReference>
<dbReference type="InterPro" id="IPR007197">
    <property type="entry name" value="rSAM"/>
</dbReference>
<proteinExistence type="predicted"/>
<feature type="non-terminal residue" evidence="7">
    <location>
        <position position="240"/>
    </location>
</feature>
<comment type="cofactor">
    <cofactor evidence="1">
        <name>[4Fe-4S] cluster</name>
        <dbReference type="ChEBI" id="CHEBI:49883"/>
    </cofactor>
</comment>
<keyword evidence="3" id="KW-0479">Metal-binding</keyword>
<evidence type="ECO:0000313" key="7">
    <source>
        <dbReference type="EMBL" id="KKL50492.1"/>
    </source>
</evidence>
<dbReference type="PROSITE" id="PS51332">
    <property type="entry name" value="B12_BINDING"/>
    <property type="match status" value="1"/>
</dbReference>
<dbReference type="InterPro" id="IPR051198">
    <property type="entry name" value="BchE-like"/>
</dbReference>
<organism evidence="7">
    <name type="scientific">marine sediment metagenome</name>
    <dbReference type="NCBI Taxonomy" id="412755"/>
    <lineage>
        <taxon>unclassified sequences</taxon>
        <taxon>metagenomes</taxon>
        <taxon>ecological metagenomes</taxon>
    </lineage>
</organism>
<keyword evidence="2" id="KW-0949">S-adenosyl-L-methionine</keyword>
<accession>A0A0F9FH99</accession>
<name>A0A0F9FH99_9ZZZZ</name>
<dbReference type="CDD" id="cd02068">
    <property type="entry name" value="radical_SAM_B12_BD"/>
    <property type="match status" value="1"/>
</dbReference>
<dbReference type="SUPFAM" id="SSF102114">
    <property type="entry name" value="Radical SAM enzymes"/>
    <property type="match status" value="1"/>
</dbReference>
<keyword evidence="5" id="KW-0411">Iron-sulfur</keyword>
<evidence type="ECO:0000256" key="5">
    <source>
        <dbReference type="ARBA" id="ARBA00023014"/>
    </source>
</evidence>
<feature type="domain" description="B12-binding" evidence="6">
    <location>
        <begin position="1"/>
        <end position="142"/>
    </location>
</feature>
<evidence type="ECO:0000256" key="3">
    <source>
        <dbReference type="ARBA" id="ARBA00022723"/>
    </source>
</evidence>
<dbReference type="InterPro" id="IPR036724">
    <property type="entry name" value="Cobalamin-bd_sf"/>
</dbReference>
<dbReference type="EMBL" id="LAZR01032578">
    <property type="protein sequence ID" value="KKL50492.1"/>
    <property type="molecule type" value="Genomic_DNA"/>
</dbReference>
<dbReference type="PANTHER" id="PTHR43409">
    <property type="entry name" value="ANAEROBIC MAGNESIUM-PROTOPORPHYRIN IX MONOMETHYL ESTER CYCLASE-RELATED"/>
    <property type="match status" value="1"/>
</dbReference>
<dbReference type="SFLD" id="SFLDG01082">
    <property type="entry name" value="B12-binding_domain_containing"/>
    <property type="match status" value="1"/>
</dbReference>
<dbReference type="Gene3D" id="3.80.30.20">
    <property type="entry name" value="tm_1862 like domain"/>
    <property type="match status" value="1"/>
</dbReference>
<keyword evidence="4" id="KW-0408">Iron</keyword>